<reference evidence="4" key="1">
    <citation type="submission" date="2022-08" db="UniProtKB">
        <authorList>
            <consortium name="EnsemblMetazoa"/>
        </authorList>
    </citation>
    <scope>IDENTIFICATION</scope>
    <source>
        <strain evidence="4">05x7-T-G4-1.051#20</strain>
    </source>
</reference>
<evidence type="ECO:0000256" key="1">
    <source>
        <dbReference type="SAM" id="Phobius"/>
    </source>
</evidence>
<keyword evidence="1" id="KW-0472">Membrane</keyword>
<sequence length="540" mass="62758">MELHIRICIVLLGTLMYSIPRFHECRKLQGYKFPVYSTEFCPRNETEWNKRSSALKCNETNGYTCLPNERFTELLEFCYTQPRIWIEAGLCLVLVKNVSLVHGYKCHGFIYGCPSSPFLSSSIFEYPTCIHLRNGCFFAEPTCKSKQTHLQDTTDVILIKPDGKTTPYPQKTTKQTEANNDQTNNYNSGIIIGVFLGPTIVIGLTIVSICIIRRKKTLPFKKKQIHQWKEEHSDFYSTQACKEVEQRIKTHSVVMVIGHPGTGKSAIIQHIALQYKKEKWILEPLRSIMDFENTFSNKKNTIYVIYDLFGRGAMKREEWECWRSNKKAITTCLTESCSKMLMSCQKYIFLDTRIQSLFKDCPYVVDINKVECKLTYDEKWQLLGKYTTNMKFAKDCAGKVEIEAYFPRLCELYGKKEDLNLFLKPEEVLNSELKCFREENRELFCALIVLAISDDNFCMEHLENMSETQSKCVSDECGINGIAPYFIKDKLDSMDGFLVKKKNSENTDFPKDIYMFYNKVVQEIIESCFKDIITRIKKKV</sequence>
<dbReference type="Pfam" id="PF20720">
    <property type="entry name" value="nSTAND3"/>
    <property type="match status" value="1"/>
</dbReference>
<keyword evidence="1" id="KW-0812">Transmembrane</keyword>
<dbReference type="InterPro" id="IPR027417">
    <property type="entry name" value="P-loop_NTPase"/>
</dbReference>
<feature type="transmembrane region" description="Helical" evidence="1">
    <location>
        <begin position="190"/>
        <end position="212"/>
    </location>
</feature>
<evidence type="ECO:0000256" key="2">
    <source>
        <dbReference type="SAM" id="SignalP"/>
    </source>
</evidence>
<dbReference type="EnsemblMetazoa" id="G14647.1">
    <property type="protein sequence ID" value="G14647.1:cds"/>
    <property type="gene ID" value="G14647"/>
</dbReference>
<dbReference type="SUPFAM" id="SSF52540">
    <property type="entry name" value="P-loop containing nucleoside triphosphate hydrolases"/>
    <property type="match status" value="1"/>
</dbReference>
<protein>
    <recommendedName>
        <fullName evidence="3">Novel STAND NTPase 3 domain-containing protein</fullName>
    </recommendedName>
</protein>
<keyword evidence="2" id="KW-0732">Signal</keyword>
<feature type="chain" id="PRO_5036477936" description="Novel STAND NTPase 3 domain-containing protein" evidence="2">
    <location>
        <begin position="19"/>
        <end position="540"/>
    </location>
</feature>
<evidence type="ECO:0000313" key="4">
    <source>
        <dbReference type="EnsemblMetazoa" id="G14647.1:cds"/>
    </source>
</evidence>
<name>A0A8W8ILX4_MAGGI</name>
<dbReference type="AlphaFoldDB" id="A0A8W8ILX4"/>
<dbReference type="Proteomes" id="UP000005408">
    <property type="component" value="Unassembled WGS sequence"/>
</dbReference>
<evidence type="ECO:0000313" key="5">
    <source>
        <dbReference type="Proteomes" id="UP000005408"/>
    </source>
</evidence>
<dbReference type="InterPro" id="IPR049050">
    <property type="entry name" value="nSTAND3"/>
</dbReference>
<organism evidence="4 5">
    <name type="scientific">Magallana gigas</name>
    <name type="common">Pacific oyster</name>
    <name type="synonym">Crassostrea gigas</name>
    <dbReference type="NCBI Taxonomy" id="29159"/>
    <lineage>
        <taxon>Eukaryota</taxon>
        <taxon>Metazoa</taxon>
        <taxon>Spiralia</taxon>
        <taxon>Lophotrochozoa</taxon>
        <taxon>Mollusca</taxon>
        <taxon>Bivalvia</taxon>
        <taxon>Autobranchia</taxon>
        <taxon>Pteriomorphia</taxon>
        <taxon>Ostreida</taxon>
        <taxon>Ostreoidea</taxon>
        <taxon>Ostreidae</taxon>
        <taxon>Magallana</taxon>
    </lineage>
</organism>
<keyword evidence="1" id="KW-1133">Transmembrane helix</keyword>
<proteinExistence type="predicted"/>
<feature type="signal peptide" evidence="2">
    <location>
        <begin position="1"/>
        <end position="18"/>
    </location>
</feature>
<evidence type="ECO:0000259" key="3">
    <source>
        <dbReference type="Pfam" id="PF20720"/>
    </source>
</evidence>
<feature type="domain" description="Novel STAND NTPase 3" evidence="3">
    <location>
        <begin position="235"/>
        <end position="386"/>
    </location>
</feature>
<accession>A0A8W8ILX4</accession>
<keyword evidence="5" id="KW-1185">Reference proteome</keyword>